<proteinExistence type="predicted"/>
<reference evidence="2 3" key="1">
    <citation type="journal article" date="2019" name="Emerg. Microbes Infect.">
        <title>Comprehensive subspecies identification of 175 nontuberculous mycobacteria species based on 7547 genomic profiles.</title>
        <authorList>
            <person name="Matsumoto Y."/>
            <person name="Kinjo T."/>
            <person name="Motooka D."/>
            <person name="Nabeya D."/>
            <person name="Jung N."/>
            <person name="Uechi K."/>
            <person name="Horii T."/>
            <person name="Iida T."/>
            <person name="Fujita J."/>
            <person name="Nakamura S."/>
        </authorList>
    </citation>
    <scope>NUCLEOTIDE SEQUENCE [LARGE SCALE GENOMIC DNA]</scope>
    <source>
        <strain evidence="2 3">JCM 17423</strain>
    </source>
</reference>
<organism evidence="2 3">
    <name type="scientific">Mycolicibacterium litorale</name>
    <dbReference type="NCBI Taxonomy" id="758802"/>
    <lineage>
        <taxon>Bacteria</taxon>
        <taxon>Bacillati</taxon>
        <taxon>Actinomycetota</taxon>
        <taxon>Actinomycetes</taxon>
        <taxon>Mycobacteriales</taxon>
        <taxon>Mycobacteriaceae</taxon>
        <taxon>Mycolicibacterium</taxon>
    </lineage>
</organism>
<protein>
    <submittedName>
        <fullName evidence="2">Uncharacterized protein</fullName>
    </submittedName>
</protein>
<evidence type="ECO:0000313" key="3">
    <source>
        <dbReference type="Proteomes" id="UP000466607"/>
    </source>
</evidence>
<keyword evidence="3" id="KW-1185">Reference proteome</keyword>
<gene>
    <name evidence="2" type="ORF">MLIT_28970</name>
</gene>
<evidence type="ECO:0000313" key="2">
    <source>
        <dbReference type="EMBL" id="BBY17305.1"/>
    </source>
</evidence>
<sequence>MVDSGPIMFQAQKLIAETHVASARFTPRRAPVSGVVAVLTHTREPPVGGTHMELRKTSAAKDGGRAVSADSAGTST</sequence>
<name>A0AAD1IKC5_9MYCO</name>
<dbReference type="Proteomes" id="UP000466607">
    <property type="component" value="Chromosome"/>
</dbReference>
<evidence type="ECO:0000256" key="1">
    <source>
        <dbReference type="SAM" id="MobiDB-lite"/>
    </source>
</evidence>
<feature type="region of interest" description="Disordered" evidence="1">
    <location>
        <begin position="56"/>
        <end position="76"/>
    </location>
</feature>
<accession>A0AAD1IKC5</accession>
<dbReference type="EMBL" id="AP022586">
    <property type="protein sequence ID" value="BBY17305.1"/>
    <property type="molecule type" value="Genomic_DNA"/>
</dbReference>
<dbReference type="AlphaFoldDB" id="A0AAD1IKC5"/>